<keyword evidence="1" id="KW-0472">Membrane</keyword>
<feature type="transmembrane region" description="Helical" evidence="1">
    <location>
        <begin position="76"/>
        <end position="95"/>
    </location>
</feature>
<proteinExistence type="predicted"/>
<gene>
    <name evidence="2" type="ORF">PPAR00522_LOCUS6734</name>
</gene>
<keyword evidence="1" id="KW-1133">Transmembrane helix</keyword>
<dbReference type="AlphaFoldDB" id="A0A7S0YB30"/>
<dbReference type="EMBL" id="HBFM01010601">
    <property type="protein sequence ID" value="CAD8770333.1"/>
    <property type="molecule type" value="Transcribed_RNA"/>
</dbReference>
<protein>
    <submittedName>
        <fullName evidence="2">Uncharacterized protein</fullName>
    </submittedName>
</protein>
<name>A0A7S0YB30_9CHLO</name>
<evidence type="ECO:0000256" key="1">
    <source>
        <dbReference type="SAM" id="Phobius"/>
    </source>
</evidence>
<organism evidence="2">
    <name type="scientific">Polytomella parva</name>
    <dbReference type="NCBI Taxonomy" id="51329"/>
    <lineage>
        <taxon>Eukaryota</taxon>
        <taxon>Viridiplantae</taxon>
        <taxon>Chlorophyta</taxon>
        <taxon>core chlorophytes</taxon>
        <taxon>Chlorophyceae</taxon>
        <taxon>CS clade</taxon>
        <taxon>Chlamydomonadales</taxon>
        <taxon>Chlamydomonadaceae</taxon>
        <taxon>Polytomella</taxon>
    </lineage>
</organism>
<keyword evidence="1" id="KW-0812">Transmembrane</keyword>
<sequence length="102" mass="11581">MSALRRLAQQAAPRLTRGFKTSGAQKAGHGPKYTHEEICYGEHHEGFKYGTTYDYEHGPHGFLTSQIPNFWTKYRIIATATYTVGLGLPFFVAWFQNNKLKA</sequence>
<accession>A0A7S0YB30</accession>
<evidence type="ECO:0000313" key="2">
    <source>
        <dbReference type="EMBL" id="CAD8770333.1"/>
    </source>
</evidence>
<reference evidence="2" key="1">
    <citation type="submission" date="2021-01" db="EMBL/GenBank/DDBJ databases">
        <authorList>
            <person name="Corre E."/>
            <person name="Pelletier E."/>
            <person name="Niang G."/>
            <person name="Scheremetjew M."/>
            <person name="Finn R."/>
            <person name="Kale V."/>
            <person name="Holt S."/>
            <person name="Cochrane G."/>
            <person name="Meng A."/>
            <person name="Brown T."/>
            <person name="Cohen L."/>
        </authorList>
    </citation>
    <scope>NUCLEOTIDE SEQUENCE</scope>
    <source>
        <strain evidence="2">SAG 63-3</strain>
    </source>
</reference>